<evidence type="ECO:0000313" key="3">
    <source>
        <dbReference type="Proteomes" id="UP001341281"/>
    </source>
</evidence>
<dbReference type="Pfam" id="PF00078">
    <property type="entry name" value="RVT_1"/>
    <property type="match status" value="1"/>
</dbReference>
<organism evidence="2 3">
    <name type="scientific">Paspalum notatum var. saurae</name>
    <dbReference type="NCBI Taxonomy" id="547442"/>
    <lineage>
        <taxon>Eukaryota</taxon>
        <taxon>Viridiplantae</taxon>
        <taxon>Streptophyta</taxon>
        <taxon>Embryophyta</taxon>
        <taxon>Tracheophyta</taxon>
        <taxon>Spermatophyta</taxon>
        <taxon>Magnoliopsida</taxon>
        <taxon>Liliopsida</taxon>
        <taxon>Poales</taxon>
        <taxon>Poaceae</taxon>
        <taxon>PACMAD clade</taxon>
        <taxon>Panicoideae</taxon>
        <taxon>Andropogonodae</taxon>
        <taxon>Paspaleae</taxon>
        <taxon>Paspalinae</taxon>
        <taxon>Paspalum</taxon>
    </lineage>
</organism>
<sequence>FRKNEVLVEKFTEEEVKFAIFQMKHNKAPGPDGFPPKFYQVFWNIIKEDLMNLEAKQIQQYRPICLLNVSFKIFTKVGTNMLTHIAQRVIRPSQTAFLPGRNIMEGAVILHETLHELYKKKQNGLIFKIDFENAYDKIRIKVNDQVGAYFQTKKGLRQGDPLSPLLFNIVVDMLAILLNRATTIGQISGVIPHLMDDGFSILHYADDMVIFLDHDLEQAKNLKLLLCIIFHKSELFYFGQAKQEEEEYPRLFRCKLGIPMHFRKLGNRDWKLMLERFEKRLSRWKGKHLSVRGRLVLINLSHVEFLRKRITIDLGFIGRMINIKRNTALLDGISCAKQNNKGEGNGMFRWNLHSNGSCTVQSMYKHLTNNNTRVSQDVWCTRLPLKIKNLHVSGLLIKDNLNRRNWRGNYSCVFHSRPKTIQHLFFEYSYAKFLWRMGHIALDIAPPLGTNDVFGNWSHLGRNNQSDLILLGAAGVCCALWLFRNEVVLFRGAHWLRSWAKLQQSKERMQ</sequence>
<feature type="non-terminal residue" evidence="2">
    <location>
        <position position="1"/>
    </location>
</feature>
<protein>
    <recommendedName>
        <fullName evidence="1">Reverse transcriptase domain-containing protein</fullName>
    </recommendedName>
</protein>
<dbReference type="Proteomes" id="UP001341281">
    <property type="component" value="Chromosome 01"/>
</dbReference>
<name>A0AAQ3PJM3_PASNO</name>
<dbReference type="CDD" id="cd01650">
    <property type="entry name" value="RT_nLTR_like"/>
    <property type="match status" value="1"/>
</dbReference>
<dbReference type="AlphaFoldDB" id="A0AAQ3PJM3"/>
<gene>
    <name evidence="2" type="ORF">U9M48_001546</name>
</gene>
<feature type="domain" description="Reverse transcriptase" evidence="1">
    <location>
        <begin position="1"/>
        <end position="289"/>
    </location>
</feature>
<dbReference type="InterPro" id="IPR000477">
    <property type="entry name" value="RT_dom"/>
</dbReference>
<dbReference type="EMBL" id="CP144745">
    <property type="protein sequence ID" value="WVZ50274.1"/>
    <property type="molecule type" value="Genomic_DNA"/>
</dbReference>
<evidence type="ECO:0000313" key="2">
    <source>
        <dbReference type="EMBL" id="WVZ50274.1"/>
    </source>
</evidence>
<accession>A0AAQ3PJM3</accession>
<dbReference type="Pfam" id="PF13966">
    <property type="entry name" value="zf-RVT"/>
    <property type="match status" value="1"/>
</dbReference>
<dbReference type="SUPFAM" id="SSF56672">
    <property type="entry name" value="DNA/RNA polymerases"/>
    <property type="match status" value="1"/>
</dbReference>
<proteinExistence type="predicted"/>
<dbReference type="PROSITE" id="PS50878">
    <property type="entry name" value="RT_POL"/>
    <property type="match status" value="1"/>
</dbReference>
<reference evidence="2 3" key="1">
    <citation type="submission" date="2024-02" db="EMBL/GenBank/DDBJ databases">
        <title>High-quality chromosome-scale genome assembly of Pensacola bahiagrass (Paspalum notatum Flugge var. saurae).</title>
        <authorList>
            <person name="Vega J.M."/>
            <person name="Podio M."/>
            <person name="Orjuela J."/>
            <person name="Siena L.A."/>
            <person name="Pessino S.C."/>
            <person name="Combes M.C."/>
            <person name="Mariac C."/>
            <person name="Albertini E."/>
            <person name="Pupilli F."/>
            <person name="Ortiz J.P.A."/>
            <person name="Leblanc O."/>
        </authorList>
    </citation>
    <scope>NUCLEOTIDE SEQUENCE [LARGE SCALE GENOMIC DNA]</scope>
    <source>
        <strain evidence="2">R1</strain>
        <tissue evidence="2">Leaf</tissue>
    </source>
</reference>
<feature type="non-terminal residue" evidence="2">
    <location>
        <position position="510"/>
    </location>
</feature>
<dbReference type="InterPro" id="IPR043502">
    <property type="entry name" value="DNA/RNA_pol_sf"/>
</dbReference>
<keyword evidence="3" id="KW-1185">Reference proteome</keyword>
<dbReference type="InterPro" id="IPR026960">
    <property type="entry name" value="RVT-Znf"/>
</dbReference>
<dbReference type="PANTHER" id="PTHR19446">
    <property type="entry name" value="REVERSE TRANSCRIPTASES"/>
    <property type="match status" value="1"/>
</dbReference>
<evidence type="ECO:0000259" key="1">
    <source>
        <dbReference type="PROSITE" id="PS50878"/>
    </source>
</evidence>